<name>A0ABZ1YG42_9ACTN</name>
<organism evidence="2">
    <name type="scientific">Streptomyces althioticus</name>
    <dbReference type="NCBI Taxonomy" id="83380"/>
    <lineage>
        <taxon>Bacteria</taxon>
        <taxon>Bacillati</taxon>
        <taxon>Actinomycetota</taxon>
        <taxon>Actinomycetes</taxon>
        <taxon>Kitasatosporales</taxon>
        <taxon>Streptomycetaceae</taxon>
        <taxon>Streptomyces</taxon>
        <taxon>Streptomyces althioticus group</taxon>
    </lineage>
</organism>
<dbReference type="EMBL" id="CP109208">
    <property type="protein sequence ID" value="WUU58364.1"/>
    <property type="molecule type" value="Genomic_DNA"/>
</dbReference>
<geneLocation type="plasmid" evidence="2">
    <name>unnamed1</name>
</geneLocation>
<evidence type="ECO:0000313" key="2">
    <source>
        <dbReference type="EMBL" id="WUU58364.1"/>
    </source>
</evidence>
<proteinExistence type="predicted"/>
<protein>
    <submittedName>
        <fullName evidence="2">Uncharacterized protein</fullName>
    </submittedName>
</protein>
<keyword evidence="2" id="KW-0614">Plasmid</keyword>
<gene>
    <name evidence="2" type="ORF">OIE82_34880</name>
</gene>
<dbReference type="RefSeq" id="WP_266478006.1">
    <property type="nucleotide sequence ID" value="NZ_CP109208.1"/>
</dbReference>
<feature type="region of interest" description="Disordered" evidence="1">
    <location>
        <begin position="17"/>
        <end position="37"/>
    </location>
</feature>
<sequence>MSPTPDVAAEEAANLAARFTPQRAGEPGTHPYLTLGDGGEGDVLVGIRFEEGRLIVDVDLGSMDLESPFLRPDGTLPMVFRVQGETVYQG</sequence>
<evidence type="ECO:0000256" key="1">
    <source>
        <dbReference type="SAM" id="MobiDB-lite"/>
    </source>
</evidence>
<accession>A0ABZ1YG42</accession>
<reference evidence="2" key="1">
    <citation type="submission" date="2022-10" db="EMBL/GenBank/DDBJ databases">
        <title>The complete genomes of actinobacterial strains from the NBC collection.</title>
        <authorList>
            <person name="Joergensen T.S."/>
            <person name="Alvarez Arevalo M."/>
            <person name="Sterndorff E.B."/>
            <person name="Faurdal D."/>
            <person name="Vuksanovic O."/>
            <person name="Mourched A.-S."/>
            <person name="Charusanti P."/>
            <person name="Shaw S."/>
            <person name="Blin K."/>
            <person name="Weber T."/>
        </authorList>
    </citation>
    <scope>NUCLEOTIDE SEQUENCE [LARGE SCALE GENOMIC DNA]</scope>
    <source>
        <strain evidence="2">NBC 01686</strain>
        <plasmid evidence="2">unnamed1</plasmid>
    </source>
</reference>